<evidence type="ECO:0000313" key="2">
    <source>
        <dbReference type="Proteomes" id="UP001162030"/>
    </source>
</evidence>
<sequence length="66" mass="7904">MMSKVWVFQQSTLDNALDEWVQEQIDHFPHKEELIHTVALAMRDFLHSRQVAEHKMMMNLPDKPPF</sequence>
<protein>
    <submittedName>
        <fullName evidence="1">Uncharacterized protein</fullName>
    </submittedName>
</protein>
<organism evidence="1 2">
    <name type="scientific">Methylocaldum szegediense</name>
    <dbReference type="NCBI Taxonomy" id="73780"/>
    <lineage>
        <taxon>Bacteria</taxon>
        <taxon>Pseudomonadati</taxon>
        <taxon>Pseudomonadota</taxon>
        <taxon>Gammaproteobacteria</taxon>
        <taxon>Methylococcales</taxon>
        <taxon>Methylococcaceae</taxon>
        <taxon>Methylocaldum</taxon>
    </lineage>
</organism>
<dbReference type="EMBL" id="OX458333">
    <property type="protein sequence ID" value="CAI8959895.1"/>
    <property type="molecule type" value="Genomic_DNA"/>
</dbReference>
<proteinExistence type="predicted"/>
<dbReference type="Proteomes" id="UP001162030">
    <property type="component" value="Chromosome"/>
</dbReference>
<accession>A0ABN8XBX7</accession>
<name>A0ABN8XBX7_9GAMM</name>
<reference evidence="1 2" key="1">
    <citation type="submission" date="2023-03" db="EMBL/GenBank/DDBJ databases">
        <authorList>
            <person name="Pearce D."/>
        </authorList>
    </citation>
    <scope>NUCLEOTIDE SEQUENCE [LARGE SCALE GENOMIC DNA]</scope>
    <source>
        <strain evidence="1">Msz</strain>
    </source>
</reference>
<keyword evidence="2" id="KW-1185">Reference proteome</keyword>
<gene>
    <name evidence="1" type="ORF">MSZNOR_4637</name>
</gene>
<evidence type="ECO:0000313" key="1">
    <source>
        <dbReference type="EMBL" id="CAI8959895.1"/>
    </source>
</evidence>